<feature type="region of interest" description="Disordered" evidence="1">
    <location>
        <begin position="1"/>
        <end position="57"/>
    </location>
</feature>
<evidence type="ECO:0000256" key="1">
    <source>
        <dbReference type="SAM" id="MobiDB-lite"/>
    </source>
</evidence>
<dbReference type="EMBL" id="CP151657">
    <property type="protein sequence ID" value="WZP16615.1"/>
    <property type="molecule type" value="Genomic_DNA"/>
</dbReference>
<dbReference type="Proteomes" id="UP001448858">
    <property type="component" value="Chromosome"/>
</dbReference>
<gene>
    <name evidence="2" type="ORF">AAE021_03210</name>
</gene>
<evidence type="ECO:0000313" key="2">
    <source>
        <dbReference type="EMBL" id="WZP16615.1"/>
    </source>
</evidence>
<reference evidence="2 3" key="1">
    <citation type="submission" date="2024-04" db="EMBL/GenBank/DDBJ databases">
        <title>Arthrobacter sp. from Plains bison fecal sample.</title>
        <authorList>
            <person name="Ruzzini A."/>
        </authorList>
    </citation>
    <scope>NUCLEOTIDE SEQUENCE [LARGE SCALE GENOMIC DNA]</scope>
    <source>
        <strain evidence="2 3">EINP1</strain>
    </source>
</reference>
<name>A0ABZ2ZXZ5_9MICC</name>
<sequence>MGSEQNANKDHSKDGENTTGPEGTIPDTKDGVAAASTDEASNFEPEEDQESAEGGSK</sequence>
<accession>A0ABZ2ZXZ5</accession>
<dbReference type="RefSeq" id="WP_342024222.1">
    <property type="nucleotide sequence ID" value="NZ_CP151657.1"/>
</dbReference>
<feature type="compositionally biased region" description="Basic and acidic residues" evidence="1">
    <location>
        <begin position="7"/>
        <end position="16"/>
    </location>
</feature>
<proteinExistence type="predicted"/>
<keyword evidence="3" id="KW-1185">Reference proteome</keyword>
<evidence type="ECO:0000313" key="3">
    <source>
        <dbReference type="Proteomes" id="UP001448858"/>
    </source>
</evidence>
<organism evidence="2 3">
    <name type="scientific">Arthrobacter citreus</name>
    <dbReference type="NCBI Taxonomy" id="1670"/>
    <lineage>
        <taxon>Bacteria</taxon>
        <taxon>Bacillati</taxon>
        <taxon>Actinomycetota</taxon>
        <taxon>Actinomycetes</taxon>
        <taxon>Micrococcales</taxon>
        <taxon>Micrococcaceae</taxon>
        <taxon>Arthrobacter</taxon>
    </lineage>
</organism>
<protein>
    <submittedName>
        <fullName evidence="2">Uncharacterized protein</fullName>
    </submittedName>
</protein>